<dbReference type="HOGENOM" id="CLU_046025_5_4_1"/>
<evidence type="ECO:0000256" key="2">
    <source>
        <dbReference type="SAM" id="Phobius"/>
    </source>
</evidence>
<evidence type="ECO:0000256" key="1">
    <source>
        <dbReference type="SAM" id="MobiDB-lite"/>
    </source>
</evidence>
<keyword evidence="2" id="KW-0812">Transmembrane</keyword>
<dbReference type="RefSeq" id="XP_009548033.1">
    <property type="nucleotide sequence ID" value="XM_009549738.1"/>
</dbReference>
<dbReference type="Proteomes" id="UP000030671">
    <property type="component" value="Unassembled WGS sequence"/>
</dbReference>
<feature type="region of interest" description="Disordered" evidence="1">
    <location>
        <begin position="293"/>
        <end position="320"/>
    </location>
</feature>
<dbReference type="EMBL" id="KI925460">
    <property type="protein sequence ID" value="ETW79446.1"/>
    <property type="molecule type" value="Genomic_DNA"/>
</dbReference>
<accession>W4K309</accession>
<feature type="transmembrane region" description="Helical" evidence="2">
    <location>
        <begin position="213"/>
        <end position="240"/>
    </location>
</feature>
<protein>
    <recommendedName>
        <fullName evidence="3">DUF6534 domain-containing protein</fullName>
    </recommendedName>
</protein>
<feature type="transmembrane region" description="Helical" evidence="2">
    <location>
        <begin position="246"/>
        <end position="267"/>
    </location>
</feature>
<dbReference type="InterPro" id="IPR045339">
    <property type="entry name" value="DUF6534"/>
</dbReference>
<dbReference type="KEGG" id="hir:HETIRDRAFT_172019"/>
<proteinExistence type="predicted"/>
<dbReference type="GeneID" id="20668380"/>
<dbReference type="eggNOG" id="ENOG502SPCC">
    <property type="taxonomic scope" value="Eukaryota"/>
</dbReference>
<dbReference type="InParanoid" id="W4K309"/>
<dbReference type="OrthoDB" id="2535105at2759"/>
<feature type="transmembrane region" description="Helical" evidence="2">
    <location>
        <begin position="12"/>
        <end position="34"/>
    </location>
</feature>
<sequence>MPSLLPLDSLLGAAYIGVIVSTGIYGVACLQVYLYYTQHCGNDGRFLKAFVAILTPLDTFHVALLAHFMYTYTITNFGDYRTLAPLSFLIDIVIGDLLSVFVQTFFAYRIYCLNGNRRPILPALIPRTSMFATSDFLGRPKADEFNITTAGSLGEVSGYTAIGFSASTFFIQRPRILTIISTSVEIACDALITGFMIYHLRKSRTQFERTNRAISLLIIYTLNTSLLTTIFAVTSLITFLTLRHSLAFTVFFFILIRLYVCSFMSSLNSRSFVRQELNGKQDEVITLSRFAAAEARSSSQRDDTVGRSVDSHKGRSNPEV</sequence>
<dbReference type="PANTHER" id="PTHR40465:SF1">
    <property type="entry name" value="DUF6534 DOMAIN-CONTAINING PROTEIN"/>
    <property type="match status" value="1"/>
</dbReference>
<evidence type="ECO:0000259" key="3">
    <source>
        <dbReference type="Pfam" id="PF20152"/>
    </source>
</evidence>
<feature type="compositionally biased region" description="Basic and acidic residues" evidence="1">
    <location>
        <begin position="299"/>
        <end position="320"/>
    </location>
</feature>
<keyword evidence="2" id="KW-0472">Membrane</keyword>
<name>W4K309_HETIT</name>
<gene>
    <name evidence="4" type="ORF">HETIRDRAFT_172019</name>
</gene>
<evidence type="ECO:0000313" key="5">
    <source>
        <dbReference type="Proteomes" id="UP000030671"/>
    </source>
</evidence>
<feature type="transmembrane region" description="Helical" evidence="2">
    <location>
        <begin position="88"/>
        <end position="108"/>
    </location>
</feature>
<dbReference type="AlphaFoldDB" id="W4K309"/>
<keyword evidence="2" id="KW-1133">Transmembrane helix</keyword>
<dbReference type="Pfam" id="PF20152">
    <property type="entry name" value="DUF6534"/>
    <property type="match status" value="1"/>
</dbReference>
<evidence type="ECO:0000313" key="4">
    <source>
        <dbReference type="EMBL" id="ETW79446.1"/>
    </source>
</evidence>
<feature type="domain" description="DUF6534" evidence="3">
    <location>
        <begin position="186"/>
        <end position="271"/>
    </location>
</feature>
<dbReference type="PANTHER" id="PTHR40465">
    <property type="entry name" value="CHROMOSOME 1, WHOLE GENOME SHOTGUN SEQUENCE"/>
    <property type="match status" value="1"/>
</dbReference>
<keyword evidence="5" id="KW-1185">Reference proteome</keyword>
<reference evidence="4 5" key="1">
    <citation type="journal article" date="2012" name="New Phytol.">
        <title>Insight into trade-off between wood decay and parasitism from the genome of a fungal forest pathogen.</title>
        <authorList>
            <person name="Olson A."/>
            <person name="Aerts A."/>
            <person name="Asiegbu F."/>
            <person name="Belbahri L."/>
            <person name="Bouzid O."/>
            <person name="Broberg A."/>
            <person name="Canback B."/>
            <person name="Coutinho P.M."/>
            <person name="Cullen D."/>
            <person name="Dalman K."/>
            <person name="Deflorio G."/>
            <person name="van Diepen L.T."/>
            <person name="Dunand C."/>
            <person name="Duplessis S."/>
            <person name="Durling M."/>
            <person name="Gonthier P."/>
            <person name="Grimwood J."/>
            <person name="Fossdal C.G."/>
            <person name="Hansson D."/>
            <person name="Henrissat B."/>
            <person name="Hietala A."/>
            <person name="Himmelstrand K."/>
            <person name="Hoffmeister D."/>
            <person name="Hogberg N."/>
            <person name="James T.Y."/>
            <person name="Karlsson M."/>
            <person name="Kohler A."/>
            <person name="Kues U."/>
            <person name="Lee Y.H."/>
            <person name="Lin Y.C."/>
            <person name="Lind M."/>
            <person name="Lindquist E."/>
            <person name="Lombard V."/>
            <person name="Lucas S."/>
            <person name="Lunden K."/>
            <person name="Morin E."/>
            <person name="Murat C."/>
            <person name="Park J."/>
            <person name="Raffaello T."/>
            <person name="Rouze P."/>
            <person name="Salamov A."/>
            <person name="Schmutz J."/>
            <person name="Solheim H."/>
            <person name="Stahlberg J."/>
            <person name="Velez H."/>
            <person name="de Vries R.P."/>
            <person name="Wiebenga A."/>
            <person name="Woodward S."/>
            <person name="Yakovlev I."/>
            <person name="Garbelotto M."/>
            <person name="Martin F."/>
            <person name="Grigoriev I.V."/>
            <person name="Stenlid J."/>
        </authorList>
    </citation>
    <scope>NUCLEOTIDE SEQUENCE [LARGE SCALE GENOMIC DNA]</scope>
    <source>
        <strain evidence="4 5">TC 32-1</strain>
    </source>
</reference>
<dbReference type="STRING" id="747525.W4K309"/>
<feature type="transmembrane region" description="Helical" evidence="2">
    <location>
        <begin position="46"/>
        <end position="68"/>
    </location>
</feature>
<organism evidence="4 5">
    <name type="scientific">Heterobasidion irregulare (strain TC 32-1)</name>
    <dbReference type="NCBI Taxonomy" id="747525"/>
    <lineage>
        <taxon>Eukaryota</taxon>
        <taxon>Fungi</taxon>
        <taxon>Dikarya</taxon>
        <taxon>Basidiomycota</taxon>
        <taxon>Agaricomycotina</taxon>
        <taxon>Agaricomycetes</taxon>
        <taxon>Russulales</taxon>
        <taxon>Bondarzewiaceae</taxon>
        <taxon>Heterobasidion</taxon>
        <taxon>Heterobasidion annosum species complex</taxon>
    </lineage>
</organism>